<dbReference type="Pfam" id="PF06496">
    <property type="entry name" value="DUF1097"/>
    <property type="match status" value="1"/>
</dbReference>
<keyword evidence="1" id="KW-1133">Transmembrane helix</keyword>
<evidence type="ECO:0000313" key="4">
    <source>
        <dbReference type="Proteomes" id="UP000232164"/>
    </source>
</evidence>
<name>A0A2N0DDF1_RHISU</name>
<keyword evidence="1" id="KW-0472">Membrane</keyword>
<dbReference type="Proteomes" id="UP000232164">
    <property type="component" value="Unassembled WGS sequence"/>
</dbReference>
<protein>
    <submittedName>
        <fullName evidence="2">DUF1097 domain-containing protein</fullName>
    </submittedName>
</protein>
<organism evidence="2 4">
    <name type="scientific">Rhizobium sullae</name>
    <name type="common">Rhizobium hedysari</name>
    <dbReference type="NCBI Taxonomy" id="50338"/>
    <lineage>
        <taxon>Bacteria</taxon>
        <taxon>Pseudomonadati</taxon>
        <taxon>Pseudomonadota</taxon>
        <taxon>Alphaproteobacteria</taxon>
        <taxon>Hyphomicrobiales</taxon>
        <taxon>Rhizobiaceae</taxon>
        <taxon>Rhizobium/Agrobacterium group</taxon>
        <taxon>Rhizobium</taxon>
    </lineage>
</organism>
<dbReference type="EMBL" id="PIQN01000005">
    <property type="protein sequence ID" value="PKA44132.1"/>
    <property type="molecule type" value="Genomic_DNA"/>
</dbReference>
<reference evidence="2 4" key="1">
    <citation type="submission" date="2017-11" db="EMBL/GenBank/DDBJ databases">
        <authorList>
            <person name="Han C.G."/>
        </authorList>
    </citation>
    <scope>NUCLEOTIDE SEQUENCE [LARGE SCALE GENOMIC DNA]</scope>
    <source>
        <strain evidence="2 4">HCNT1</strain>
    </source>
</reference>
<dbReference type="EMBL" id="CP104143">
    <property type="protein sequence ID" value="UWU14367.1"/>
    <property type="molecule type" value="Genomic_DNA"/>
</dbReference>
<proteinExistence type="predicted"/>
<dbReference type="Proteomes" id="UP001060123">
    <property type="component" value="Chromosome"/>
</dbReference>
<accession>A0A2N0DDF1</accession>
<feature type="transmembrane region" description="Helical" evidence="1">
    <location>
        <begin position="114"/>
        <end position="131"/>
    </location>
</feature>
<keyword evidence="1" id="KW-0812">Transmembrane</keyword>
<evidence type="ECO:0000256" key="1">
    <source>
        <dbReference type="SAM" id="Phobius"/>
    </source>
</evidence>
<dbReference type="InterPro" id="IPR009476">
    <property type="entry name" value="DUF1097"/>
</dbReference>
<evidence type="ECO:0000313" key="2">
    <source>
        <dbReference type="EMBL" id="PKA44132.1"/>
    </source>
</evidence>
<feature type="transmembrane region" description="Helical" evidence="1">
    <location>
        <begin position="40"/>
        <end position="57"/>
    </location>
</feature>
<reference evidence="3" key="3">
    <citation type="submission" date="2022-09" db="EMBL/GenBank/DDBJ databases">
        <title>Australian commercial rhizobial inoculants.</title>
        <authorList>
            <person name="Kohlmeier M.G."/>
            <person name="O'Hara G.W."/>
            <person name="Colombi E."/>
            <person name="Ramsay J.P."/>
            <person name="Terpolilli J."/>
        </authorList>
    </citation>
    <scope>NUCLEOTIDE SEQUENCE</scope>
    <source>
        <strain evidence="3">WSM1592</strain>
    </source>
</reference>
<feature type="transmembrane region" description="Helical" evidence="1">
    <location>
        <begin position="64"/>
        <end position="83"/>
    </location>
</feature>
<dbReference type="AlphaFoldDB" id="A0A2N0DDF1"/>
<feature type="transmembrane region" description="Helical" evidence="1">
    <location>
        <begin position="89"/>
        <end position="107"/>
    </location>
</feature>
<gene>
    <name evidence="2" type="ORF">CWR43_07475</name>
    <name evidence="3" type="ORF">N2599_20010</name>
</gene>
<keyword evidence="5" id="KW-1185">Reference proteome</keyword>
<reference evidence="2 4" key="2">
    <citation type="submission" date="2017-12" db="EMBL/GenBank/DDBJ databases">
        <title>Genome sequence of Rhizobium sullae HCNT1 isolated from Sulla coronaria nodules and featuring peculiar denitrification phenotypes.</title>
        <authorList>
            <person name="De Diego-Diaz B."/>
            <person name="Treu L."/>
            <person name="Campanaro S."/>
            <person name="Da Silva Duarte V."/>
            <person name="Basaglia M."/>
            <person name="Favaro L."/>
            <person name="Casella S."/>
            <person name="Squartini A."/>
        </authorList>
    </citation>
    <scope>NUCLEOTIDE SEQUENCE [LARGE SCALE GENOMIC DNA]</scope>
    <source>
        <strain evidence="2 4">HCNT1</strain>
    </source>
</reference>
<evidence type="ECO:0000313" key="3">
    <source>
        <dbReference type="EMBL" id="UWU14367.1"/>
    </source>
</evidence>
<evidence type="ECO:0000313" key="5">
    <source>
        <dbReference type="Proteomes" id="UP001060123"/>
    </source>
</evidence>
<sequence>MTNIIPTASRWKPSLVFLGFGAVAAVVASTAAFTSLHLGIAPWAMFIGWVAYFTRPISARQGIYTWLCVLCGLTFGAAAVLALQGLMPIMGSFALFVVVFAVAMVVVSMRAVRALDNIPAWFLGLIAFFASHAEPSLAAISELAGAGALGTAAGWASQRLQGRFAGAH</sequence>
<dbReference type="STRING" id="1041146.GCA_000427985_01153"/>
<dbReference type="RefSeq" id="WP_027510648.1">
    <property type="nucleotide sequence ID" value="NZ_CP104143.1"/>
</dbReference>